<evidence type="ECO:0000313" key="4">
    <source>
        <dbReference type="EMBL" id="PWK40875.1"/>
    </source>
</evidence>
<keyword evidence="2" id="KW-0804">Transcription</keyword>
<dbReference type="InterPro" id="IPR012074">
    <property type="entry name" value="GAF_ANTAR"/>
</dbReference>
<dbReference type="Proteomes" id="UP000245697">
    <property type="component" value="Unassembled WGS sequence"/>
</dbReference>
<dbReference type="PIRSF" id="PIRSF036625">
    <property type="entry name" value="GAF_ANTAR"/>
    <property type="match status" value="1"/>
</dbReference>
<dbReference type="Gene3D" id="1.10.10.10">
    <property type="entry name" value="Winged helix-like DNA-binding domain superfamily/Winged helix DNA-binding domain"/>
    <property type="match status" value="1"/>
</dbReference>
<keyword evidence="1" id="KW-0805">Transcription regulation</keyword>
<dbReference type="SUPFAM" id="SSF55781">
    <property type="entry name" value="GAF domain-like"/>
    <property type="match status" value="1"/>
</dbReference>
<evidence type="ECO:0000256" key="1">
    <source>
        <dbReference type="ARBA" id="ARBA00023015"/>
    </source>
</evidence>
<dbReference type="Pfam" id="PF03861">
    <property type="entry name" value="ANTAR"/>
    <property type="match status" value="1"/>
</dbReference>
<sequence>MTPVRGDDDRRALVRRLIDRQPAGLDLLRRICLALVEALPASGSGISVMTADGTLGVCAASDPASERVEELQFVLGEGPCFDAFTARRPVLIADLVDVPDSRWPLYAPAVREEAVCAVFAFPLQVGAVRLGVMDIFRDRVGPLSGTELQMAFTFAETVVEALLDMQQSGVARDGDGAAVLDVGRRAELFQAQGMVMMQLGVSIGEALVRLRAYAYAENRRLEDVARDVVERRLRWDGNNQ</sequence>
<dbReference type="Gene3D" id="3.30.450.40">
    <property type="match status" value="1"/>
</dbReference>
<reference evidence="4 5" key="1">
    <citation type="submission" date="2018-05" db="EMBL/GenBank/DDBJ databases">
        <title>Genomic Encyclopedia of Archaeal and Bacterial Type Strains, Phase II (KMG-II): from individual species to whole genera.</title>
        <authorList>
            <person name="Goeker M."/>
        </authorList>
    </citation>
    <scope>NUCLEOTIDE SEQUENCE [LARGE SCALE GENOMIC DNA]</scope>
    <source>
        <strain evidence="4 5">DSM 45184</strain>
    </source>
</reference>
<protein>
    <submittedName>
        <fullName evidence="4">ANTAR domain-containing protein</fullName>
    </submittedName>
</protein>
<accession>A0A316F732</accession>
<evidence type="ECO:0000256" key="2">
    <source>
        <dbReference type="ARBA" id="ARBA00023163"/>
    </source>
</evidence>
<dbReference type="InterPro" id="IPR005561">
    <property type="entry name" value="ANTAR"/>
</dbReference>
<name>A0A316F732_9ACTN</name>
<gene>
    <name evidence="4" type="ORF">BC793_118105</name>
</gene>
<dbReference type="InterPro" id="IPR029016">
    <property type="entry name" value="GAF-like_dom_sf"/>
</dbReference>
<comment type="caution">
    <text evidence="4">The sequence shown here is derived from an EMBL/GenBank/DDBJ whole genome shotgun (WGS) entry which is preliminary data.</text>
</comment>
<dbReference type="EMBL" id="QGGR01000018">
    <property type="protein sequence ID" value="PWK40875.1"/>
    <property type="molecule type" value="Genomic_DNA"/>
</dbReference>
<dbReference type="InterPro" id="IPR003018">
    <property type="entry name" value="GAF"/>
</dbReference>
<dbReference type="InterPro" id="IPR036388">
    <property type="entry name" value="WH-like_DNA-bd_sf"/>
</dbReference>
<dbReference type="OrthoDB" id="7466251at2"/>
<keyword evidence="5" id="KW-1185">Reference proteome</keyword>
<dbReference type="PROSITE" id="PS50921">
    <property type="entry name" value="ANTAR"/>
    <property type="match status" value="1"/>
</dbReference>
<dbReference type="Pfam" id="PF13185">
    <property type="entry name" value="GAF_2"/>
    <property type="match status" value="1"/>
</dbReference>
<organism evidence="4 5">
    <name type="scientific">Actinoplanes xinjiangensis</name>
    <dbReference type="NCBI Taxonomy" id="512350"/>
    <lineage>
        <taxon>Bacteria</taxon>
        <taxon>Bacillati</taxon>
        <taxon>Actinomycetota</taxon>
        <taxon>Actinomycetes</taxon>
        <taxon>Micromonosporales</taxon>
        <taxon>Micromonosporaceae</taxon>
        <taxon>Actinoplanes</taxon>
    </lineage>
</organism>
<dbReference type="RefSeq" id="WP_109599611.1">
    <property type="nucleotide sequence ID" value="NZ_BONA01000082.1"/>
</dbReference>
<proteinExistence type="predicted"/>
<dbReference type="AlphaFoldDB" id="A0A316F732"/>
<dbReference type="GO" id="GO:0003723">
    <property type="term" value="F:RNA binding"/>
    <property type="evidence" value="ECO:0007669"/>
    <property type="project" value="InterPro"/>
</dbReference>
<dbReference type="SMART" id="SM01012">
    <property type="entry name" value="ANTAR"/>
    <property type="match status" value="1"/>
</dbReference>
<feature type="domain" description="ANTAR" evidence="3">
    <location>
        <begin position="168"/>
        <end position="229"/>
    </location>
</feature>
<evidence type="ECO:0000313" key="5">
    <source>
        <dbReference type="Proteomes" id="UP000245697"/>
    </source>
</evidence>
<evidence type="ECO:0000259" key="3">
    <source>
        <dbReference type="PROSITE" id="PS50921"/>
    </source>
</evidence>